<keyword evidence="2" id="KW-0812">Transmembrane</keyword>
<organism evidence="3 4">
    <name type="scientific">Actinomadura alba</name>
    <dbReference type="NCBI Taxonomy" id="406431"/>
    <lineage>
        <taxon>Bacteria</taxon>
        <taxon>Bacillati</taxon>
        <taxon>Actinomycetota</taxon>
        <taxon>Actinomycetes</taxon>
        <taxon>Streptosporangiales</taxon>
        <taxon>Thermomonosporaceae</taxon>
        <taxon>Actinomadura</taxon>
    </lineage>
</organism>
<gene>
    <name evidence="3" type="ORF">HKK74_16480</name>
</gene>
<keyword evidence="2" id="KW-1133">Transmembrane helix</keyword>
<proteinExistence type="predicted"/>
<comment type="caution">
    <text evidence="3">The sequence shown here is derived from an EMBL/GenBank/DDBJ whole genome shotgun (WGS) entry which is preliminary data.</text>
</comment>
<protein>
    <recommendedName>
        <fullName evidence="5">Mce-associated membrane protein</fullName>
    </recommendedName>
</protein>
<accession>A0ABR7LQZ0</accession>
<keyword evidence="2" id="KW-0472">Membrane</keyword>
<sequence length="212" mass="23000">MDLTDRQRKFTFVGLVLALAGVGIYLTLPARGDGTEPVEQRPATSAPAVPVPPTTAPPGIESSVAPDDFDIYRLLPFSRRDFAGAADLAQRFTAAYGTYRYDEDPRTYVQRLRGMVTDQLRAEFERSSSAPGMLEERKAGQVVAESTASVDSIRDIEANSLIFLVTGRQQLTTAGVKTEESKRYAVTVSRDGGSWRIYAFEPAGQGQAGDTG</sequence>
<evidence type="ECO:0000313" key="4">
    <source>
        <dbReference type="Proteomes" id="UP000805614"/>
    </source>
</evidence>
<keyword evidence="4" id="KW-1185">Reference proteome</keyword>
<feature type="transmembrane region" description="Helical" evidence="2">
    <location>
        <begin position="12"/>
        <end position="28"/>
    </location>
</feature>
<dbReference type="Proteomes" id="UP000805614">
    <property type="component" value="Unassembled WGS sequence"/>
</dbReference>
<dbReference type="RefSeq" id="WP_187244101.1">
    <property type="nucleotide sequence ID" value="NZ_BAAAOK010000004.1"/>
</dbReference>
<dbReference type="EMBL" id="JABVEC010000011">
    <property type="protein sequence ID" value="MBC6467088.1"/>
    <property type="molecule type" value="Genomic_DNA"/>
</dbReference>
<evidence type="ECO:0008006" key="5">
    <source>
        <dbReference type="Google" id="ProtNLM"/>
    </source>
</evidence>
<evidence type="ECO:0000256" key="1">
    <source>
        <dbReference type="SAM" id="MobiDB-lite"/>
    </source>
</evidence>
<name>A0ABR7LQZ0_9ACTN</name>
<evidence type="ECO:0000256" key="2">
    <source>
        <dbReference type="SAM" id="Phobius"/>
    </source>
</evidence>
<evidence type="ECO:0000313" key="3">
    <source>
        <dbReference type="EMBL" id="MBC6467088.1"/>
    </source>
</evidence>
<reference evidence="3 4" key="1">
    <citation type="submission" date="2020-06" db="EMBL/GenBank/DDBJ databases">
        <title>Actinomadura xiongansis sp. nov., isolated from soil of Baiyangdian.</title>
        <authorList>
            <person name="Zhang X."/>
        </authorList>
    </citation>
    <scope>NUCLEOTIDE SEQUENCE [LARGE SCALE GENOMIC DNA]</scope>
    <source>
        <strain evidence="3 4">HBUM206468</strain>
    </source>
</reference>
<feature type="region of interest" description="Disordered" evidence="1">
    <location>
        <begin position="34"/>
        <end position="63"/>
    </location>
</feature>